<gene>
    <name evidence="22" type="ORF">GCM10023211_20550</name>
</gene>
<evidence type="ECO:0000256" key="17">
    <source>
        <dbReference type="ARBA" id="ARBA00023098"/>
    </source>
</evidence>
<feature type="transmembrane region" description="Helical" evidence="21">
    <location>
        <begin position="59"/>
        <end position="79"/>
    </location>
</feature>
<comment type="similarity">
    <text evidence="3 21">Belongs to the bacterial diacylglycerol kinase family.</text>
</comment>
<evidence type="ECO:0000256" key="19">
    <source>
        <dbReference type="ARBA" id="ARBA00023209"/>
    </source>
</evidence>
<organism evidence="22 23">
    <name type="scientific">Orbus sasakiae</name>
    <dbReference type="NCBI Taxonomy" id="1078475"/>
    <lineage>
        <taxon>Bacteria</taxon>
        <taxon>Pseudomonadati</taxon>
        <taxon>Pseudomonadota</taxon>
        <taxon>Gammaproteobacteria</taxon>
        <taxon>Orbales</taxon>
        <taxon>Orbaceae</taxon>
        <taxon>Orbus</taxon>
    </lineage>
</organism>
<dbReference type="Pfam" id="PF01219">
    <property type="entry name" value="DAGK_prokar"/>
    <property type="match status" value="1"/>
</dbReference>
<keyword evidence="17 21" id="KW-0443">Lipid metabolism</keyword>
<dbReference type="RefSeq" id="WP_345491872.1">
    <property type="nucleotide sequence ID" value="NZ_BAABHY010000005.1"/>
</dbReference>
<evidence type="ECO:0000256" key="14">
    <source>
        <dbReference type="ARBA" id="ARBA00022840"/>
    </source>
</evidence>
<comment type="function">
    <text evidence="21">Catalyzes the ATP-dependent phosphorylation of sn-l,2-diacylglycerol (DAG) to phosphatidic acid. Involved in the recycling of diacylglycerol produced as a by-product during membrane-derived oligosaccharide (MDO) biosynthesis.</text>
</comment>
<keyword evidence="20 21" id="KW-1208">Phospholipid metabolism</keyword>
<dbReference type="PANTHER" id="PTHR34299:SF1">
    <property type="entry name" value="DIACYLGLYCEROL KINASE"/>
    <property type="match status" value="1"/>
</dbReference>
<sequence length="124" mass="13941">MTKAKGFRRVINAGKYSIQGLKSAFLNETAFRQEVFLLIAAYIVVMLIDFSIYERILLVGSVGFVMIVELLNSAIECIVDRIGTERHELSGRAKDYGSAAVFLSVLLAVILWIYLFACHFFPEV</sequence>
<dbReference type="InterPro" id="IPR000829">
    <property type="entry name" value="DAGK"/>
</dbReference>
<evidence type="ECO:0000313" key="23">
    <source>
        <dbReference type="Proteomes" id="UP001500171"/>
    </source>
</evidence>
<evidence type="ECO:0000256" key="5">
    <source>
        <dbReference type="ARBA" id="ARBA00017575"/>
    </source>
</evidence>
<comment type="subcellular location">
    <subcellularLocation>
        <location evidence="2 21">Cell inner membrane</location>
        <topology evidence="2 21">Multi-pass membrane protein</topology>
    </subcellularLocation>
</comment>
<dbReference type="PROSITE" id="PS01069">
    <property type="entry name" value="DAGK_PROKAR"/>
    <property type="match status" value="1"/>
</dbReference>
<evidence type="ECO:0000256" key="7">
    <source>
        <dbReference type="ARBA" id="ARBA00022516"/>
    </source>
</evidence>
<keyword evidence="16 21" id="KW-1133">Transmembrane helix</keyword>
<proteinExistence type="inferred from homology"/>
<accession>A0ABP9NA63</accession>
<evidence type="ECO:0000256" key="1">
    <source>
        <dbReference type="ARBA" id="ARBA00001946"/>
    </source>
</evidence>
<keyword evidence="9 21" id="KW-0808">Transferase</keyword>
<evidence type="ECO:0000256" key="12">
    <source>
        <dbReference type="ARBA" id="ARBA00022741"/>
    </source>
</evidence>
<dbReference type="GO" id="GO:0016301">
    <property type="term" value="F:kinase activity"/>
    <property type="evidence" value="ECO:0007669"/>
    <property type="project" value="UniProtKB-KW"/>
</dbReference>
<evidence type="ECO:0000256" key="9">
    <source>
        <dbReference type="ARBA" id="ARBA00022679"/>
    </source>
</evidence>
<evidence type="ECO:0000256" key="10">
    <source>
        <dbReference type="ARBA" id="ARBA00022692"/>
    </source>
</evidence>
<dbReference type="Gene3D" id="1.10.287.3610">
    <property type="match status" value="1"/>
</dbReference>
<name>A0ABP9NA63_9GAMM</name>
<feature type="transmembrane region" description="Helical" evidence="21">
    <location>
        <begin position="35"/>
        <end position="53"/>
    </location>
</feature>
<keyword evidence="18 21" id="KW-0472">Membrane</keyword>
<keyword evidence="11" id="KW-0479">Metal-binding</keyword>
<comment type="caution">
    <text evidence="22">The sequence shown here is derived from an EMBL/GenBank/DDBJ whole genome shotgun (WGS) entry which is preliminary data.</text>
</comment>
<dbReference type="CDD" id="cd14264">
    <property type="entry name" value="DAGK_IM"/>
    <property type="match status" value="1"/>
</dbReference>
<evidence type="ECO:0000256" key="2">
    <source>
        <dbReference type="ARBA" id="ARBA00004429"/>
    </source>
</evidence>
<keyword evidence="10 21" id="KW-0812">Transmembrane</keyword>
<evidence type="ECO:0000256" key="21">
    <source>
        <dbReference type="RuleBase" id="RU363065"/>
    </source>
</evidence>
<feature type="transmembrane region" description="Helical" evidence="21">
    <location>
        <begin position="100"/>
        <end position="122"/>
    </location>
</feature>
<dbReference type="PANTHER" id="PTHR34299">
    <property type="entry name" value="DIACYLGLYCEROL KINASE"/>
    <property type="match status" value="1"/>
</dbReference>
<evidence type="ECO:0000256" key="16">
    <source>
        <dbReference type="ARBA" id="ARBA00022989"/>
    </source>
</evidence>
<keyword evidence="6" id="KW-1003">Cell membrane</keyword>
<evidence type="ECO:0000256" key="13">
    <source>
        <dbReference type="ARBA" id="ARBA00022777"/>
    </source>
</evidence>
<evidence type="ECO:0000256" key="18">
    <source>
        <dbReference type="ARBA" id="ARBA00023136"/>
    </source>
</evidence>
<dbReference type="EMBL" id="BAABHY010000005">
    <property type="protein sequence ID" value="GAA5113003.1"/>
    <property type="molecule type" value="Genomic_DNA"/>
</dbReference>
<dbReference type="Proteomes" id="UP001500171">
    <property type="component" value="Unassembled WGS sequence"/>
</dbReference>
<evidence type="ECO:0000313" key="22">
    <source>
        <dbReference type="EMBL" id="GAA5113003.1"/>
    </source>
</evidence>
<protein>
    <recommendedName>
        <fullName evidence="5 21">Diacylglycerol kinase</fullName>
        <ecNumber evidence="4 21">2.7.1.107</ecNumber>
    </recommendedName>
</protein>
<evidence type="ECO:0000256" key="11">
    <source>
        <dbReference type="ARBA" id="ARBA00022723"/>
    </source>
</evidence>
<keyword evidence="8 21" id="KW-0997">Cell inner membrane</keyword>
<dbReference type="InterPro" id="IPR036945">
    <property type="entry name" value="DAGK_sf"/>
</dbReference>
<keyword evidence="15" id="KW-0460">Magnesium</keyword>
<dbReference type="EC" id="2.7.1.107" evidence="4 21"/>
<comment type="cofactor">
    <cofactor evidence="1">
        <name>Mg(2+)</name>
        <dbReference type="ChEBI" id="CHEBI:18420"/>
    </cofactor>
</comment>
<evidence type="ECO:0000256" key="3">
    <source>
        <dbReference type="ARBA" id="ARBA00005967"/>
    </source>
</evidence>
<reference evidence="23" key="1">
    <citation type="journal article" date="2019" name="Int. J. Syst. Evol. Microbiol.">
        <title>The Global Catalogue of Microorganisms (GCM) 10K type strain sequencing project: providing services to taxonomists for standard genome sequencing and annotation.</title>
        <authorList>
            <consortium name="The Broad Institute Genomics Platform"/>
            <consortium name="The Broad Institute Genome Sequencing Center for Infectious Disease"/>
            <person name="Wu L."/>
            <person name="Ma J."/>
        </authorList>
    </citation>
    <scope>NUCLEOTIDE SEQUENCE [LARGE SCALE GENOMIC DNA]</scope>
    <source>
        <strain evidence="23">JCM 18050</strain>
    </source>
</reference>
<evidence type="ECO:0000256" key="8">
    <source>
        <dbReference type="ARBA" id="ARBA00022519"/>
    </source>
</evidence>
<keyword evidence="12 21" id="KW-0547">Nucleotide-binding</keyword>
<keyword evidence="23" id="KW-1185">Reference proteome</keyword>
<evidence type="ECO:0000256" key="4">
    <source>
        <dbReference type="ARBA" id="ARBA00012133"/>
    </source>
</evidence>
<comment type="catalytic activity">
    <reaction evidence="21">
        <text>a 1,2-diacyl-sn-glycerol + ATP = a 1,2-diacyl-sn-glycero-3-phosphate + ADP + H(+)</text>
        <dbReference type="Rhea" id="RHEA:10272"/>
        <dbReference type="ChEBI" id="CHEBI:15378"/>
        <dbReference type="ChEBI" id="CHEBI:17815"/>
        <dbReference type="ChEBI" id="CHEBI:30616"/>
        <dbReference type="ChEBI" id="CHEBI:58608"/>
        <dbReference type="ChEBI" id="CHEBI:456216"/>
        <dbReference type="EC" id="2.7.1.107"/>
    </reaction>
</comment>
<keyword evidence="13 21" id="KW-0418">Kinase</keyword>
<evidence type="ECO:0000256" key="20">
    <source>
        <dbReference type="ARBA" id="ARBA00023264"/>
    </source>
</evidence>
<evidence type="ECO:0000256" key="6">
    <source>
        <dbReference type="ARBA" id="ARBA00022475"/>
    </source>
</evidence>
<keyword evidence="19" id="KW-0594">Phospholipid biosynthesis</keyword>
<evidence type="ECO:0000256" key="15">
    <source>
        <dbReference type="ARBA" id="ARBA00022842"/>
    </source>
</evidence>
<keyword evidence="7" id="KW-0444">Lipid biosynthesis</keyword>
<keyword evidence="14 21" id="KW-0067">ATP-binding</keyword>
<dbReference type="InterPro" id="IPR033718">
    <property type="entry name" value="DAGK_prok"/>
</dbReference>